<dbReference type="EMBL" id="CP114202">
    <property type="protein sequence ID" value="WAT97148.1"/>
    <property type="molecule type" value="Genomic_DNA"/>
</dbReference>
<reference evidence="2 4" key="2">
    <citation type="submission" date="2022-12" db="EMBL/GenBank/DDBJ databases">
        <authorList>
            <person name="Ruckert C."/>
            <person name="Busche T."/>
            <person name="Kalinowski J."/>
            <person name="Wittmann C."/>
        </authorList>
    </citation>
    <scope>NUCLEOTIDE SEQUENCE [LARGE SCALE GENOMIC DNA]</scope>
    <source>
        <strain evidence="2 4">DSM 40555</strain>
    </source>
</reference>
<dbReference type="AlphaFoldDB" id="A0A640TG81"/>
<proteinExistence type="predicted"/>
<gene>
    <name evidence="1" type="ORF">Sliba_30520</name>
    <name evidence="2" type="ORF">STRLI_003049</name>
</gene>
<evidence type="ECO:0000313" key="2">
    <source>
        <dbReference type="EMBL" id="WAT97148.1"/>
    </source>
</evidence>
<dbReference type="RefSeq" id="WP_229838014.1">
    <property type="nucleotide sequence ID" value="NZ_BLIP01000001.1"/>
</dbReference>
<dbReference type="Proteomes" id="UP000429552">
    <property type="component" value="Unassembled WGS sequence"/>
</dbReference>
<keyword evidence="4" id="KW-1185">Reference proteome</keyword>
<sequence>MGLNEVGKHVRSAAGGVAGGADQAGGAAGDQAGGAVGDHAWGAAGQAVRSGGGEVSPRSFRIDIGELVLDGFDARVDPARVSAAFTSELTRLVHERGIPLAADGTGVALDGLTGLPPLPATTHPVRLGEALARAVHAGLAGRGEAR</sequence>
<dbReference type="EMBL" id="BLIP01000001">
    <property type="protein sequence ID" value="GFE22599.1"/>
    <property type="molecule type" value="Genomic_DNA"/>
</dbReference>
<protein>
    <submittedName>
        <fullName evidence="1">Uncharacterized protein</fullName>
    </submittedName>
</protein>
<organism evidence="1 3">
    <name type="scientific">Streptomyces nigrescens</name>
    <dbReference type="NCBI Taxonomy" id="1920"/>
    <lineage>
        <taxon>Bacteria</taxon>
        <taxon>Bacillati</taxon>
        <taxon>Actinomycetota</taxon>
        <taxon>Actinomycetes</taxon>
        <taxon>Kitasatosporales</taxon>
        <taxon>Streptomycetaceae</taxon>
        <taxon>Streptomyces</taxon>
    </lineage>
</organism>
<name>A0A640TG81_STRNI</name>
<evidence type="ECO:0000313" key="1">
    <source>
        <dbReference type="EMBL" id="GFE22599.1"/>
    </source>
</evidence>
<reference evidence="1 3" key="1">
    <citation type="submission" date="2019-12" db="EMBL/GenBank/DDBJ databases">
        <title>Whole genome shotgun sequence of Streptomyces libani subsp. libani NBRC 13452.</title>
        <authorList>
            <person name="Ichikawa N."/>
            <person name="Kimura A."/>
            <person name="Kitahashi Y."/>
            <person name="Komaki H."/>
            <person name="Tamura T."/>
        </authorList>
    </citation>
    <scope>NUCLEOTIDE SEQUENCE [LARGE SCALE GENOMIC DNA]</scope>
    <source>
        <strain evidence="1 3">NBRC 13452</strain>
    </source>
</reference>
<dbReference type="Proteomes" id="UP001210609">
    <property type="component" value="Chromosome"/>
</dbReference>
<evidence type="ECO:0000313" key="3">
    <source>
        <dbReference type="Proteomes" id="UP000429552"/>
    </source>
</evidence>
<evidence type="ECO:0000313" key="4">
    <source>
        <dbReference type="Proteomes" id="UP001210609"/>
    </source>
</evidence>
<accession>A0A640TG81</accession>